<evidence type="ECO:0000259" key="2">
    <source>
        <dbReference type="Pfam" id="PF02911"/>
    </source>
</evidence>
<dbReference type="CDD" id="cd08650">
    <property type="entry name" value="FMT_core_HypX_N"/>
    <property type="match status" value="1"/>
</dbReference>
<dbReference type="Pfam" id="PF02911">
    <property type="entry name" value="Formyl_trans_C"/>
    <property type="match status" value="1"/>
</dbReference>
<dbReference type="Gene3D" id="3.40.50.12230">
    <property type="match status" value="1"/>
</dbReference>
<dbReference type="InterPro" id="IPR005793">
    <property type="entry name" value="Formyl_trans_C"/>
</dbReference>
<dbReference type="PIRSF" id="PIRSF006787">
    <property type="entry name" value="Hydrgn_mat_HoxX"/>
    <property type="match status" value="1"/>
</dbReference>
<dbReference type="GO" id="GO:0003824">
    <property type="term" value="F:catalytic activity"/>
    <property type="evidence" value="ECO:0007669"/>
    <property type="project" value="InterPro"/>
</dbReference>
<sequence>MKILFLTTAHNSLSQRLLIELTNRNHHVSVTIADSAQTMIDAVRAHAPELIIAPMLKAAVPEAIWRRHLCLIVHPGIMGDRGPSSLDWAIMEGERRWGVTVLQAAAEMDAGPIWASHEFTMPPVADAKGSLYRNEATEAAVRGVLEAVEKLQSGRFRPVPLDYARRDVRGRLRPPMTQRDRAIDWTRESTDTILRKIRAADSAPGVLDRLFGQQVFLYGAHHEDRLKGDPGSVIAKRDGAICRATVDGAVWISHLKLKSETLDENCGFAGSGCAHCDAEFCLISGIKLPATQALGPLLRGVPESVLPVVGDSDHRSYREIRYEERDGVGHLYFDFYNGAMSTGQCYRLRDAFLFARSRPTRVIVLHGGKDFFSNGIHLNVIEAAPDPALESWRNIVAIDDLVCEIVNTMSHVVVSAIRGNAGAGGAILALAADRVLTREGVVLNPHYKGMGGLFGSEYWTYLLPRRVGESRAWEVMDACRPMGAREATSIGFVDEALSGDTDSFERQVATQAEEIARRADLWSLLREKHERRVRDERAKPLAAYREEELARMRLNFFGPDPAYHRARENFVYKGRVPPQRAPEPTPLAVG</sequence>
<dbReference type="SUPFAM" id="SSF53328">
    <property type="entry name" value="Formyltransferase"/>
    <property type="match status" value="1"/>
</dbReference>
<accession>A0AA48RF36</accession>
<name>A0AA48RF36_9ZZZZ</name>
<dbReference type="Pfam" id="PF00378">
    <property type="entry name" value="ECH_1"/>
    <property type="match status" value="1"/>
</dbReference>
<feature type="domain" description="Formyl transferase N-terminal" evidence="1">
    <location>
        <begin position="36"/>
        <end position="135"/>
    </location>
</feature>
<dbReference type="EMBL" id="OY288114">
    <property type="protein sequence ID" value="CAJ0889911.1"/>
    <property type="molecule type" value="Genomic_DNA"/>
</dbReference>
<dbReference type="SUPFAM" id="SSF50486">
    <property type="entry name" value="FMT C-terminal domain-like"/>
    <property type="match status" value="1"/>
</dbReference>
<dbReference type="InterPro" id="IPR036477">
    <property type="entry name" value="Formyl_transf_N_sf"/>
</dbReference>
<proteinExistence type="predicted"/>
<dbReference type="InterPro" id="IPR001753">
    <property type="entry name" value="Enoyl-CoA_hydra/iso"/>
</dbReference>
<dbReference type="AlphaFoldDB" id="A0AA48RF36"/>
<protein>
    <recommendedName>
        <fullName evidence="4">Hydrogenase maturation protein</fullName>
    </recommendedName>
</protein>
<dbReference type="InterPro" id="IPR047180">
    <property type="entry name" value="HoxX-like"/>
</dbReference>
<dbReference type="InterPro" id="IPR002376">
    <property type="entry name" value="Formyl_transf_N"/>
</dbReference>
<dbReference type="SUPFAM" id="SSF52096">
    <property type="entry name" value="ClpP/crotonase"/>
    <property type="match status" value="1"/>
</dbReference>
<dbReference type="CDD" id="cd08701">
    <property type="entry name" value="FMT_C_HypX"/>
    <property type="match status" value="1"/>
</dbReference>
<feature type="domain" description="Formyl transferase C-terminal" evidence="2">
    <location>
        <begin position="176"/>
        <end position="258"/>
    </location>
</feature>
<evidence type="ECO:0000259" key="1">
    <source>
        <dbReference type="Pfam" id="PF00551"/>
    </source>
</evidence>
<dbReference type="CDD" id="cd06558">
    <property type="entry name" value="crotonase-like"/>
    <property type="match status" value="1"/>
</dbReference>
<dbReference type="Gene3D" id="3.90.226.10">
    <property type="entry name" value="2-enoyl-CoA Hydratase, Chain A, domain 1"/>
    <property type="match status" value="1"/>
</dbReference>
<dbReference type="InterPro" id="IPR029045">
    <property type="entry name" value="ClpP/crotonase-like_dom_sf"/>
</dbReference>
<organism evidence="3">
    <name type="scientific">freshwater sediment metagenome</name>
    <dbReference type="NCBI Taxonomy" id="556182"/>
    <lineage>
        <taxon>unclassified sequences</taxon>
        <taxon>metagenomes</taxon>
        <taxon>ecological metagenomes</taxon>
    </lineage>
</organism>
<gene>
    <name evidence="3" type="ORF">AMST5_04001</name>
</gene>
<dbReference type="PANTHER" id="PTHR43388">
    <property type="entry name" value="HYDROGENASE MATURATION FACTOR HOXX"/>
    <property type="match status" value="1"/>
</dbReference>
<evidence type="ECO:0008006" key="4">
    <source>
        <dbReference type="Google" id="ProtNLM"/>
    </source>
</evidence>
<dbReference type="Pfam" id="PF00551">
    <property type="entry name" value="Formyl_trans_N"/>
    <property type="match status" value="1"/>
</dbReference>
<dbReference type="InterPro" id="IPR011034">
    <property type="entry name" value="Formyl_transferase-like_C_sf"/>
</dbReference>
<dbReference type="InterPro" id="IPR009188">
    <property type="entry name" value="NiFe-hyd_mat_HypX/HoxX"/>
</dbReference>
<evidence type="ECO:0000313" key="3">
    <source>
        <dbReference type="EMBL" id="CAJ0889911.1"/>
    </source>
</evidence>
<reference evidence="3" key="1">
    <citation type="submission" date="2023-07" db="EMBL/GenBank/DDBJ databases">
        <authorList>
            <person name="Pelsma A.J. K."/>
        </authorList>
    </citation>
    <scope>NUCLEOTIDE SEQUENCE</scope>
</reference>
<dbReference type="PANTHER" id="PTHR43388:SF1">
    <property type="entry name" value="HYDROGENASE MATURATION FACTOR HOXX"/>
    <property type="match status" value="1"/>
</dbReference>